<dbReference type="EMBL" id="AP017928">
    <property type="protein sequence ID" value="BBA32047.1"/>
    <property type="molecule type" value="Genomic_DNA"/>
</dbReference>
<sequence>MSEPKTIASEIEAVAPGVWRWSVEDDRIGYESDAHAIACGNGIVLIDPLRLETAALERLGPAAAICLTAACHQRAAWHYRRQFGVKVYAPVDTRPMAEEPDIRYRAGDVLPGGLQAIHTPGPEAAHYAFLLPQPRGILFCPDLLAHAEGEPLAFVPAAYHENPALTRQSVRNLLALDFAVICFDHGVPLRDAPKAALRALLARDAREADG</sequence>
<evidence type="ECO:0000313" key="2">
    <source>
        <dbReference type="EMBL" id="BBA32047.1"/>
    </source>
</evidence>
<evidence type="ECO:0000259" key="1">
    <source>
        <dbReference type="SMART" id="SM00849"/>
    </source>
</evidence>
<proteinExistence type="predicted"/>
<dbReference type="SMART" id="SM00849">
    <property type="entry name" value="Lactamase_B"/>
    <property type="match status" value="1"/>
</dbReference>
<keyword evidence="3" id="KW-1185">Reference proteome</keyword>
<dbReference type="AlphaFoldDB" id="A0A286T775"/>
<gene>
    <name evidence="2" type="ORF">sS8_0078</name>
</gene>
<dbReference type="Proteomes" id="UP000266313">
    <property type="component" value="Chromosome"/>
</dbReference>
<dbReference type="RefSeq" id="WP_170160885.1">
    <property type="nucleotide sequence ID" value="NZ_AP017928.1"/>
</dbReference>
<dbReference type="Gene3D" id="3.60.15.10">
    <property type="entry name" value="Ribonuclease Z/Hydroxyacylglutathione hydrolase-like"/>
    <property type="match status" value="1"/>
</dbReference>
<feature type="domain" description="Metallo-beta-lactamase" evidence="1">
    <location>
        <begin position="31"/>
        <end position="185"/>
    </location>
</feature>
<dbReference type="KEGG" id="mmai:sS8_0078"/>
<name>A0A286T775_9GAMM</name>
<evidence type="ECO:0000313" key="3">
    <source>
        <dbReference type="Proteomes" id="UP000266313"/>
    </source>
</evidence>
<dbReference type="InterPro" id="IPR001279">
    <property type="entry name" value="Metallo-B-lactamas"/>
</dbReference>
<protein>
    <recommendedName>
        <fullName evidence="1">Metallo-beta-lactamase domain-containing protein</fullName>
    </recommendedName>
</protein>
<accession>A0A286T775</accession>
<dbReference type="SUPFAM" id="SSF56281">
    <property type="entry name" value="Metallo-hydrolase/oxidoreductase"/>
    <property type="match status" value="1"/>
</dbReference>
<dbReference type="Pfam" id="PF14597">
    <property type="entry name" value="Lactamase_B_5"/>
    <property type="match status" value="1"/>
</dbReference>
<organism evidence="2 3">
    <name type="scientific">Methylocaldum marinum</name>
    <dbReference type="NCBI Taxonomy" id="1432792"/>
    <lineage>
        <taxon>Bacteria</taxon>
        <taxon>Pseudomonadati</taxon>
        <taxon>Pseudomonadota</taxon>
        <taxon>Gammaproteobacteria</taxon>
        <taxon>Methylococcales</taxon>
        <taxon>Methylococcaceae</taxon>
        <taxon>Methylocaldum</taxon>
    </lineage>
</organism>
<reference evidence="2 3" key="1">
    <citation type="submission" date="2016-12" db="EMBL/GenBank/DDBJ databases">
        <title>Genome sequencing of Methylocaldum marinum.</title>
        <authorList>
            <person name="Takeuchi M."/>
            <person name="Kamagata Y."/>
            <person name="Hiraoka S."/>
            <person name="Oshima K."/>
            <person name="Hattori M."/>
            <person name="Iwasaki W."/>
        </authorList>
    </citation>
    <scope>NUCLEOTIDE SEQUENCE [LARGE SCALE GENOMIC DNA]</scope>
    <source>
        <strain evidence="2 3">S8</strain>
    </source>
</reference>
<dbReference type="InterPro" id="IPR036866">
    <property type="entry name" value="RibonucZ/Hydroxyglut_hydro"/>
</dbReference>